<evidence type="ECO:0000256" key="9">
    <source>
        <dbReference type="SAM" id="SignalP"/>
    </source>
</evidence>
<dbReference type="AlphaFoldDB" id="A0A9Q1DIA1"/>
<dbReference type="GO" id="GO:0005125">
    <property type="term" value="F:cytokine activity"/>
    <property type="evidence" value="ECO:0007669"/>
    <property type="project" value="UniProtKB-KW"/>
</dbReference>
<dbReference type="EMBL" id="JAFJMO010000007">
    <property type="protein sequence ID" value="KAJ8271582.1"/>
    <property type="molecule type" value="Genomic_DNA"/>
</dbReference>
<dbReference type="InterPro" id="IPR009079">
    <property type="entry name" value="4_helix_cytokine-like_core"/>
</dbReference>
<name>A0A9Q1DIA1_CONCO</name>
<comment type="similarity">
    <text evidence="2">Belongs to the IL-15/IL-21 family.</text>
</comment>
<evidence type="ECO:0000256" key="8">
    <source>
        <dbReference type="ARBA" id="ARBA00045924"/>
    </source>
</evidence>
<evidence type="ECO:0000256" key="5">
    <source>
        <dbReference type="ARBA" id="ARBA00022729"/>
    </source>
</evidence>
<protein>
    <recommendedName>
        <fullName evidence="7">Interleukin-21</fullName>
    </recommendedName>
</protein>
<keyword evidence="11" id="KW-1185">Reference proteome</keyword>
<dbReference type="SUPFAM" id="SSF47266">
    <property type="entry name" value="4-helical cytokines"/>
    <property type="match status" value="1"/>
</dbReference>
<keyword evidence="3" id="KW-0202">Cytokine</keyword>
<evidence type="ECO:0000256" key="7">
    <source>
        <dbReference type="ARBA" id="ARBA00039957"/>
    </source>
</evidence>
<dbReference type="PANTHER" id="PTHR14356">
    <property type="entry name" value="INTERLEUKIN-15-RELATED"/>
    <property type="match status" value="1"/>
</dbReference>
<dbReference type="OrthoDB" id="9426569at2759"/>
<keyword evidence="5 9" id="KW-0732">Signal</keyword>
<dbReference type="Proteomes" id="UP001152803">
    <property type="component" value="Unassembled WGS sequence"/>
</dbReference>
<dbReference type="GO" id="GO:0005615">
    <property type="term" value="C:extracellular space"/>
    <property type="evidence" value="ECO:0007669"/>
    <property type="project" value="UniProtKB-KW"/>
</dbReference>
<evidence type="ECO:0000256" key="4">
    <source>
        <dbReference type="ARBA" id="ARBA00022525"/>
    </source>
</evidence>
<evidence type="ECO:0000313" key="10">
    <source>
        <dbReference type="EMBL" id="KAJ8271582.1"/>
    </source>
</evidence>
<evidence type="ECO:0000256" key="1">
    <source>
        <dbReference type="ARBA" id="ARBA00004613"/>
    </source>
</evidence>
<evidence type="ECO:0000256" key="6">
    <source>
        <dbReference type="ARBA" id="ARBA00023157"/>
    </source>
</evidence>
<comment type="function">
    <text evidence="8">Cytokine with immunoregulatory activity. May promote the transition between innate and adaptive immunity. Induces the production of IgG(1) and IgG(3) in B-cells. Implicated in the generation and maintenance of T follicular helper (Tfh) cells and the formation of germinal-centers. Together with IL6, control the early generation of Tfh cells and are critical for an effective antibody response to acute viral infection. May play a role in proliferation and maturation of natural killer (NK) cells in synergy with IL15. May regulate proliferation of mature B- and T-cells in response to activating stimuli. In synergy with IL15 and IL18 stimulates interferon gamma production in T-cells and NK cells. During T-cell mediated immune response may inhibit dendritic cells (DC) activation and maturation.</text>
</comment>
<feature type="signal peptide" evidence="9">
    <location>
        <begin position="1"/>
        <end position="20"/>
    </location>
</feature>
<accession>A0A9Q1DIA1</accession>
<dbReference type="GO" id="GO:0005126">
    <property type="term" value="F:cytokine receptor binding"/>
    <property type="evidence" value="ECO:0007669"/>
    <property type="project" value="InterPro"/>
</dbReference>
<keyword evidence="4" id="KW-0964">Secreted</keyword>
<evidence type="ECO:0000256" key="3">
    <source>
        <dbReference type="ARBA" id="ARBA00022514"/>
    </source>
</evidence>
<keyword evidence="6" id="KW-1015">Disulfide bond</keyword>
<organism evidence="10 11">
    <name type="scientific">Conger conger</name>
    <name type="common">Conger eel</name>
    <name type="synonym">Muraena conger</name>
    <dbReference type="NCBI Taxonomy" id="82655"/>
    <lineage>
        <taxon>Eukaryota</taxon>
        <taxon>Metazoa</taxon>
        <taxon>Chordata</taxon>
        <taxon>Craniata</taxon>
        <taxon>Vertebrata</taxon>
        <taxon>Euteleostomi</taxon>
        <taxon>Actinopterygii</taxon>
        <taxon>Neopterygii</taxon>
        <taxon>Teleostei</taxon>
        <taxon>Anguilliformes</taxon>
        <taxon>Congridae</taxon>
        <taxon>Conger</taxon>
    </lineage>
</organism>
<proteinExistence type="inferred from homology"/>
<evidence type="ECO:0000313" key="11">
    <source>
        <dbReference type="Proteomes" id="UP001152803"/>
    </source>
</evidence>
<feature type="chain" id="PRO_5040362594" description="Interleukin-21" evidence="9">
    <location>
        <begin position="21"/>
        <end position="149"/>
    </location>
</feature>
<dbReference type="Gene3D" id="1.20.1250.70">
    <property type="entry name" value="Interleukin-15/Interleukin-21"/>
    <property type="match status" value="1"/>
</dbReference>
<dbReference type="GO" id="GO:0006955">
    <property type="term" value="P:immune response"/>
    <property type="evidence" value="ECO:0007669"/>
    <property type="project" value="InterPro"/>
</dbReference>
<evidence type="ECO:0000256" key="2">
    <source>
        <dbReference type="ARBA" id="ARBA00006050"/>
    </source>
</evidence>
<dbReference type="PANTHER" id="PTHR14356:SF2">
    <property type="entry name" value="INTERLEUKIN-21"/>
    <property type="match status" value="1"/>
</dbReference>
<gene>
    <name evidence="10" type="ORF">COCON_G00104410</name>
</gene>
<comment type="caution">
    <text evidence="10">The sequence shown here is derived from an EMBL/GenBank/DDBJ whole genome shotgun (WGS) entry which is preliminary data.</text>
</comment>
<comment type="subcellular location">
    <subcellularLocation>
        <location evidence="1">Secreted</location>
    </subcellularLocation>
</comment>
<reference evidence="10" key="1">
    <citation type="journal article" date="2023" name="Science">
        <title>Genome structures resolve the early diversification of teleost fishes.</title>
        <authorList>
            <person name="Parey E."/>
            <person name="Louis A."/>
            <person name="Montfort J."/>
            <person name="Bouchez O."/>
            <person name="Roques C."/>
            <person name="Iampietro C."/>
            <person name="Lluch J."/>
            <person name="Castinel A."/>
            <person name="Donnadieu C."/>
            <person name="Desvignes T."/>
            <person name="Floi Bucao C."/>
            <person name="Jouanno E."/>
            <person name="Wen M."/>
            <person name="Mejri S."/>
            <person name="Dirks R."/>
            <person name="Jansen H."/>
            <person name="Henkel C."/>
            <person name="Chen W.J."/>
            <person name="Zahm M."/>
            <person name="Cabau C."/>
            <person name="Klopp C."/>
            <person name="Thompson A.W."/>
            <person name="Robinson-Rechavi M."/>
            <person name="Braasch I."/>
            <person name="Lecointre G."/>
            <person name="Bobe J."/>
            <person name="Postlethwait J.H."/>
            <person name="Berthelot C."/>
            <person name="Roest Crollius H."/>
            <person name="Guiguen Y."/>
        </authorList>
    </citation>
    <scope>NUCLEOTIDE SEQUENCE</scope>
    <source>
        <strain evidence="10">Concon-B</strain>
    </source>
</reference>
<dbReference type="InterPro" id="IPR003443">
    <property type="entry name" value="IL-15/IL-21_fam"/>
</dbReference>
<sequence>MTMQLLNFCLLVILGHTAMGVPLKQIQLKLVEMQKDLENLNKSVQHHGLMLNTPQTEDIKECCTGHAMLCFGEKLDALDSQNSNITKRLLGKSLKKPIIRESVNDCSEDDTKSANCPACDSYPLRDSRTFVQALKTLLQQCTAKVGYRR</sequence>